<evidence type="ECO:0000313" key="2">
    <source>
        <dbReference type="Proteomes" id="UP000029995"/>
    </source>
</evidence>
<accession>A0A0A0D6M5</accession>
<proteinExistence type="predicted"/>
<dbReference type="EMBL" id="JANX01000280">
    <property type="protein sequence ID" value="KGM32677.1"/>
    <property type="molecule type" value="Genomic_DNA"/>
</dbReference>
<sequence>MHPIRTLAVAGFVLTGCIAAAPPEAVPDPALAAKLRQLSDNNACSDRIAGALTAAGITADRVADYDLAPAATAGRRSGGTRRNLQRQAWLKMAGGGNVVVQFEPSSCRIALLYARDGAALPAAG</sequence>
<name>A0A0A0D6M5_9PROT</name>
<evidence type="ECO:0000313" key="1">
    <source>
        <dbReference type="EMBL" id="KGM32677.1"/>
    </source>
</evidence>
<evidence type="ECO:0008006" key="3">
    <source>
        <dbReference type="Google" id="ProtNLM"/>
    </source>
</evidence>
<organism evidence="1 2">
    <name type="scientific">Inquilinus limosus MP06</name>
    <dbReference type="NCBI Taxonomy" id="1398085"/>
    <lineage>
        <taxon>Bacteria</taxon>
        <taxon>Pseudomonadati</taxon>
        <taxon>Pseudomonadota</taxon>
        <taxon>Alphaproteobacteria</taxon>
        <taxon>Rhodospirillales</taxon>
        <taxon>Rhodospirillaceae</taxon>
        <taxon>Inquilinus</taxon>
    </lineage>
</organism>
<dbReference type="PROSITE" id="PS51257">
    <property type="entry name" value="PROKAR_LIPOPROTEIN"/>
    <property type="match status" value="1"/>
</dbReference>
<comment type="caution">
    <text evidence="1">The sequence shown here is derived from an EMBL/GenBank/DDBJ whole genome shotgun (WGS) entry which is preliminary data.</text>
</comment>
<reference evidence="1 2" key="1">
    <citation type="submission" date="2014-01" db="EMBL/GenBank/DDBJ databases">
        <title>Genome sequence determination for a cystic fibrosis isolate, Inquilinus limosus.</title>
        <authorList>
            <person name="Pino M."/>
            <person name="Di Conza J."/>
            <person name="Gutkind G."/>
        </authorList>
    </citation>
    <scope>NUCLEOTIDE SEQUENCE [LARGE SCALE GENOMIC DNA]</scope>
    <source>
        <strain evidence="1 2">MP06</strain>
    </source>
</reference>
<dbReference type="AlphaFoldDB" id="A0A0A0D6M5"/>
<protein>
    <recommendedName>
        <fullName evidence="3">Lipoprotein</fullName>
    </recommendedName>
</protein>
<dbReference type="RefSeq" id="WP_034842361.1">
    <property type="nucleotide sequence ID" value="NZ_JANX01000280.1"/>
</dbReference>
<dbReference type="Proteomes" id="UP000029995">
    <property type="component" value="Unassembled WGS sequence"/>
</dbReference>
<gene>
    <name evidence="1" type="ORF">P409_20000</name>
</gene>